<dbReference type="SMART" id="SM00248">
    <property type="entry name" value="ANK"/>
    <property type="match status" value="12"/>
</dbReference>
<dbReference type="AlphaFoldDB" id="A0A6J8EM14"/>
<dbReference type="InterPro" id="IPR002110">
    <property type="entry name" value="Ankyrin_rpt"/>
</dbReference>
<reference evidence="6 7" key="1">
    <citation type="submission" date="2020-06" db="EMBL/GenBank/DDBJ databases">
        <authorList>
            <person name="Li R."/>
            <person name="Bekaert M."/>
        </authorList>
    </citation>
    <scope>NUCLEOTIDE SEQUENCE [LARGE SCALE GENOMIC DNA]</scope>
    <source>
        <strain evidence="7">wild</strain>
    </source>
</reference>
<evidence type="ECO:0000256" key="4">
    <source>
        <dbReference type="SAM" id="Coils"/>
    </source>
</evidence>
<gene>
    <name evidence="6" type="ORF">MCOR_53094</name>
</gene>
<dbReference type="PANTHER" id="PTHR24198">
    <property type="entry name" value="ANKYRIN REPEAT AND PROTEIN KINASE DOMAIN-CONTAINING PROTEIN"/>
    <property type="match status" value="1"/>
</dbReference>
<evidence type="ECO:0000256" key="3">
    <source>
        <dbReference type="PROSITE-ProRule" id="PRU00023"/>
    </source>
</evidence>
<dbReference type="InterPro" id="IPR049050">
    <property type="entry name" value="nSTAND3"/>
</dbReference>
<keyword evidence="4" id="KW-0175">Coiled coil</keyword>
<dbReference type="Pfam" id="PF12796">
    <property type="entry name" value="Ank_2"/>
    <property type="match status" value="5"/>
</dbReference>
<feature type="domain" description="Novel STAND NTPase 3" evidence="5">
    <location>
        <begin position="343"/>
        <end position="506"/>
    </location>
</feature>
<dbReference type="PROSITE" id="PS50088">
    <property type="entry name" value="ANK_REPEAT"/>
    <property type="match status" value="9"/>
</dbReference>
<evidence type="ECO:0000259" key="5">
    <source>
        <dbReference type="Pfam" id="PF20720"/>
    </source>
</evidence>
<sequence>MERQQLMNLSDWNEEFLHDLINKMIIAEIQSITNVQYAQLFTMVQEMECPLYETFEDVLRYAMPVVTVPKKWARVTRSVMNNLTPQEKPTTINNESIGNVCDALGIRRSTLLHRPENLSSTLLTVKPFHEICLFKNRYSYTWSDVTEWTNNMLPEGMLVNKNKVLYLYKKINDNFQSYMKNGQTEDLDTFKSSKFFKFLNSTLQPKLQTDMQKNSRSLKRQCLKLVANQRVVLTENQELCFENEVLKEQIVEQNKNIRNNESESVKRNQEFRKLRLTKEANVNLKEENKSLKENLTSLKKETLCRFINMNQIIENKVELGIAKYKNAIHDQHIEKWRRDDEKFIVTEATRQVEKQLKEKNCVLVVGRSGNGKSSILRHHALRFEIETKYQIIPIVTNPSDILQFYNQKRKQIFVIDDLWGKERINAQSVDDWSTQISEILSLLKPEYAFKEEYEPADNVKLMFATGVDIYNDSVFDRLGLLRNYVCDISNWPLNDQEKLAMIRNYIPPESESKLAEKLESDEAYFPLLCRIAEGKTVEQIIMLFSNLNEFIRTDISVLKDTNNLKFCIITLCALLENNFKEEILNGVYESSIEREAFENICMEFNLGSQQESAKSKIKDQLKNLEGTYVTKSEAYFHFIHTKVYHIAVLVCGQTYLHSFINLLRSSFIAERFCFQSSMTDKNNDFIIIYDDSSEKKYFDRLMIDLEQGITYSTFHNSQLQYKSYREKFISFFRSRKQKVTKLLKHLKNDTHDNTLDNNDYEDYIDFRKQHHFSQHKMRKPIIESTWEGYADIVQMLLECDCNVNEVDKFGRTALFVACLLGKTEVVIVLLDHNADHSLCDKTGKSPLLVASREGYDEIVNALVHKNANVNQCDDKGDSPLIVASSEGNLWVVQIVSAQKPDFSTCNNLGQSPVFVASMNGHSDVLQYLLKHFNESINTIDNEGRSTLYIACKNGHHAVVQILLKNQADISQCDWKKQSPIFIASAEGHAEIVKTLIQSNADVNQCDEEGMTPLFIASDKGRIEVIEILVNSVTVDDLNITDFKKRTPLYAACRRGFTDIVKLLHKHNASIKMCNKWGGSPLFAACREGHFNIVKYLVENGGKIFYKDLNGTTPLLVAIENGFSEIAKFLIYKGADINQFDNYKKTPLHRAVVGDHLDIVKVLINEGALQTITDNDNQTPYDLACKYSCADIVKMLRPDR</sequence>
<name>A0A6J8EM14_MYTCO</name>
<feature type="repeat" description="ANK" evidence="3">
    <location>
        <begin position="1076"/>
        <end position="1108"/>
    </location>
</feature>
<dbReference type="Proteomes" id="UP000507470">
    <property type="component" value="Unassembled WGS sequence"/>
</dbReference>
<evidence type="ECO:0000313" key="6">
    <source>
        <dbReference type="EMBL" id="CAC5420916.1"/>
    </source>
</evidence>
<feature type="repeat" description="ANK" evidence="3">
    <location>
        <begin position="842"/>
        <end position="874"/>
    </location>
</feature>
<dbReference type="Pfam" id="PF20720">
    <property type="entry name" value="nSTAND3"/>
    <property type="match status" value="1"/>
</dbReference>
<feature type="repeat" description="ANK" evidence="3">
    <location>
        <begin position="1008"/>
        <end position="1030"/>
    </location>
</feature>
<accession>A0A6J8EM14</accession>
<evidence type="ECO:0000313" key="7">
    <source>
        <dbReference type="Proteomes" id="UP000507470"/>
    </source>
</evidence>
<dbReference type="InterPro" id="IPR036770">
    <property type="entry name" value="Ankyrin_rpt-contain_sf"/>
</dbReference>
<keyword evidence="1" id="KW-0677">Repeat</keyword>
<proteinExistence type="predicted"/>
<feature type="coiled-coil region" evidence="4">
    <location>
        <begin position="243"/>
        <end position="301"/>
    </location>
</feature>
<keyword evidence="2 3" id="KW-0040">ANK repeat</keyword>
<dbReference type="InterPro" id="IPR027417">
    <property type="entry name" value="P-loop_NTPase"/>
</dbReference>
<dbReference type="SUPFAM" id="SSF48403">
    <property type="entry name" value="Ankyrin repeat"/>
    <property type="match status" value="2"/>
</dbReference>
<evidence type="ECO:0000256" key="1">
    <source>
        <dbReference type="ARBA" id="ARBA00022737"/>
    </source>
</evidence>
<feature type="repeat" description="ANK" evidence="3">
    <location>
        <begin position="1109"/>
        <end position="1141"/>
    </location>
</feature>
<feature type="repeat" description="ANK" evidence="3">
    <location>
        <begin position="975"/>
        <end position="1007"/>
    </location>
</feature>
<dbReference type="PANTHER" id="PTHR24198:SF165">
    <property type="entry name" value="ANKYRIN REPEAT-CONTAINING PROTEIN-RELATED"/>
    <property type="match status" value="1"/>
</dbReference>
<organism evidence="6 7">
    <name type="scientific">Mytilus coruscus</name>
    <name type="common">Sea mussel</name>
    <dbReference type="NCBI Taxonomy" id="42192"/>
    <lineage>
        <taxon>Eukaryota</taxon>
        <taxon>Metazoa</taxon>
        <taxon>Spiralia</taxon>
        <taxon>Lophotrochozoa</taxon>
        <taxon>Mollusca</taxon>
        <taxon>Bivalvia</taxon>
        <taxon>Autobranchia</taxon>
        <taxon>Pteriomorphia</taxon>
        <taxon>Mytilida</taxon>
        <taxon>Mytiloidea</taxon>
        <taxon>Mytilidae</taxon>
        <taxon>Mytilinae</taxon>
        <taxon>Mytilus</taxon>
    </lineage>
</organism>
<feature type="repeat" description="ANK" evidence="3">
    <location>
        <begin position="1142"/>
        <end position="1174"/>
    </location>
</feature>
<dbReference type="SUPFAM" id="SSF52540">
    <property type="entry name" value="P-loop containing nucleoside triphosphate hydrolases"/>
    <property type="match status" value="1"/>
</dbReference>
<feature type="repeat" description="ANK" evidence="3">
    <location>
        <begin position="809"/>
        <end position="841"/>
    </location>
</feature>
<dbReference type="Gene3D" id="1.25.40.20">
    <property type="entry name" value="Ankyrin repeat-containing domain"/>
    <property type="match status" value="4"/>
</dbReference>
<dbReference type="PROSITE" id="PS50297">
    <property type="entry name" value="ANK_REP_REGION"/>
    <property type="match status" value="8"/>
</dbReference>
<keyword evidence="7" id="KW-1185">Reference proteome</keyword>
<dbReference type="EMBL" id="CACVKT020009195">
    <property type="protein sequence ID" value="CAC5420916.1"/>
    <property type="molecule type" value="Genomic_DNA"/>
</dbReference>
<feature type="repeat" description="ANK" evidence="3">
    <location>
        <begin position="1043"/>
        <end position="1075"/>
    </location>
</feature>
<feature type="repeat" description="ANK" evidence="3">
    <location>
        <begin position="942"/>
        <end position="974"/>
    </location>
</feature>
<evidence type="ECO:0000256" key="2">
    <source>
        <dbReference type="ARBA" id="ARBA00023043"/>
    </source>
</evidence>
<dbReference type="OrthoDB" id="6122878at2759"/>
<protein>
    <recommendedName>
        <fullName evidence="5">Novel STAND NTPase 3 domain-containing protein</fullName>
    </recommendedName>
</protein>